<evidence type="ECO:0000313" key="5">
    <source>
        <dbReference type="Proteomes" id="UP000826616"/>
    </source>
</evidence>
<dbReference type="EMBL" id="FNDE01000055">
    <property type="protein sequence ID" value="SDH76617.1"/>
    <property type="molecule type" value="Genomic_DNA"/>
</dbReference>
<accession>A0A1G8F3F5</accession>
<dbReference type="GeneID" id="97141189"/>
<dbReference type="Pfam" id="PF14403">
    <property type="entry name" value="CP_ATPgrasp_2"/>
    <property type="match status" value="1"/>
</dbReference>
<protein>
    <submittedName>
        <fullName evidence="3">Uncharacterized conserved protein, circularly permuted ATPgrasp superfamily</fullName>
    </submittedName>
</protein>
<proteinExistence type="predicted"/>
<dbReference type="Proteomes" id="UP000198956">
    <property type="component" value="Unassembled WGS sequence"/>
</dbReference>
<keyword evidence="5" id="KW-1185">Reference proteome</keyword>
<evidence type="ECO:0000313" key="3">
    <source>
        <dbReference type="EMBL" id="SDH76617.1"/>
    </source>
</evidence>
<dbReference type="EMBL" id="CP080764">
    <property type="protein sequence ID" value="QYY43996.1"/>
    <property type="molecule type" value="Genomic_DNA"/>
</dbReference>
<name>A0A1G8F3F5_ANETH</name>
<dbReference type="InterPro" id="IPR025841">
    <property type="entry name" value="CP_ATPgrasp_2"/>
</dbReference>
<evidence type="ECO:0000313" key="2">
    <source>
        <dbReference type="EMBL" id="QYY43996.1"/>
    </source>
</evidence>
<dbReference type="Proteomes" id="UP000826616">
    <property type="component" value="Chromosome"/>
</dbReference>
<gene>
    <name evidence="2" type="ORF">K3F53_07380</name>
    <name evidence="3" type="ORF">SAMN04489735_10558</name>
</gene>
<organism evidence="3 4">
    <name type="scientific">Aneurinibacillus thermoaerophilus</name>
    <dbReference type="NCBI Taxonomy" id="143495"/>
    <lineage>
        <taxon>Bacteria</taxon>
        <taxon>Bacillati</taxon>
        <taxon>Bacillota</taxon>
        <taxon>Bacilli</taxon>
        <taxon>Bacillales</taxon>
        <taxon>Paenibacillaceae</taxon>
        <taxon>Aneurinibacillus group</taxon>
        <taxon>Aneurinibacillus</taxon>
    </lineage>
</organism>
<dbReference type="OrthoDB" id="9771802at2"/>
<feature type="domain" description="Circularly permuted ATP-grasp type 2" evidence="1">
    <location>
        <begin position="97"/>
        <end position="395"/>
    </location>
</feature>
<evidence type="ECO:0000259" key="1">
    <source>
        <dbReference type="Pfam" id="PF14403"/>
    </source>
</evidence>
<reference evidence="3 4" key="1">
    <citation type="submission" date="2016-10" db="EMBL/GenBank/DDBJ databases">
        <authorList>
            <person name="de Groot N.N."/>
        </authorList>
    </citation>
    <scope>NUCLEOTIDE SEQUENCE [LARGE SCALE GENOMIC DNA]</scope>
    <source>
        <strain evidence="3 4">L 420-91</strain>
    </source>
</reference>
<reference evidence="2 5" key="2">
    <citation type="submission" date="2021-08" db="EMBL/GenBank/DDBJ databases">
        <title>Complete genome sequence of the strain Aneurinibacillus thermoaerophilus CCM 8960.</title>
        <authorList>
            <person name="Musilova J."/>
            <person name="Kourilova X."/>
            <person name="Pernicova I."/>
            <person name="Bezdicek M."/>
            <person name="Lengerova M."/>
            <person name="Obruca S."/>
            <person name="Sedlar K."/>
        </authorList>
    </citation>
    <scope>NUCLEOTIDE SEQUENCE [LARGE SCALE GENOMIC DNA]</scope>
    <source>
        <strain evidence="2 5">CCM 8960</strain>
    </source>
</reference>
<dbReference type="SUPFAM" id="SSF56059">
    <property type="entry name" value="Glutathione synthetase ATP-binding domain-like"/>
    <property type="match status" value="1"/>
</dbReference>
<sequence>MIDLLFEEQYKQTIENNRHNLPQEIASVVDRCDSEGFVFRNKPFPLYPRISILPVEVRNEIQKEAEKMIDILEKVIELYANDQRTREFFMLGEQAQELVKIDPGYKRKIQISRFDTYLVPGKDVFKILENNTDCPAGVIFTGRILEVMKRISVLDAYLRKLPPLRKEGIDTTDAFIRQLLDTYQEFRPGSEMPSVAILQVRGKESKEVGEMVKQFALLGIEAIIADPRDLQYRRGKLYSGDLAVDLVWNKINTADFIPLLDEAERIKNYLNACKDQAICQVNSFQARFITESKLCMAYLSTPSFSHYFTEEERNVISKHIPWARKLEDGSVEYRGKQIELKQLALEEQERFVIKTAYDIRGEGVLIGCSTPSDRWKEILEECWNKPFILQEFIPAPEIEVPVDDCRSFSKKKFSTDLFMFGGKFQGFGSKISDEFKVNIFQNGSKQVILSLAEGDRNGKSTI</sequence>
<evidence type="ECO:0000313" key="4">
    <source>
        <dbReference type="Proteomes" id="UP000198956"/>
    </source>
</evidence>
<dbReference type="RefSeq" id="WP_057899161.1">
    <property type="nucleotide sequence ID" value="NZ_CP080764.1"/>
</dbReference>
<dbReference type="AlphaFoldDB" id="A0A1G8F3F5"/>